<dbReference type="SUPFAM" id="SSF53756">
    <property type="entry name" value="UDP-Glycosyltransferase/glycogen phosphorylase"/>
    <property type="match status" value="1"/>
</dbReference>
<sequence length="326" mass="35911">MPSPDRPLRVLTWHVHGSYLNYLTSVPVTWLLPVRPDRSAGYGGRGPTFTWGDNVVEVPAEQVRELDVDLVLTQSRANWEHDRHELLGDRVGALPRVHVEHDPPPRWPNEALHPVQDPDALLVHVTAFNALMWDSGRTPSTVVDHGVKVPTDAPEWTGATPRAVTVVNNLWNRGRRLGPDVFERVAASVPVDLAGMDGGRHATWLGDVPLAQLHRRLPAYRVFFNPIRYTSLGLAVCEAMALGLPVVGLATTEMATAVRNGVNGYVETDPERLVPHLRRLLADRDEAAALSAGARAVAAERFGIERFVRDWTRVLEASAGRSRAVG</sequence>
<protein>
    <submittedName>
        <fullName evidence="1">Glycosyltransferase</fullName>
    </submittedName>
</protein>
<gene>
    <name evidence="1" type="ORF">AVDCRST_MAG07-1136</name>
</gene>
<organism evidence="1">
    <name type="scientific">uncultured Frankineae bacterium</name>
    <dbReference type="NCBI Taxonomy" id="437475"/>
    <lineage>
        <taxon>Bacteria</taxon>
        <taxon>Bacillati</taxon>
        <taxon>Actinomycetota</taxon>
        <taxon>Actinomycetes</taxon>
        <taxon>Frankiales</taxon>
        <taxon>environmental samples</taxon>
    </lineage>
</organism>
<dbReference type="InterPro" id="IPR050194">
    <property type="entry name" value="Glycosyltransferase_grp1"/>
</dbReference>
<dbReference type="Pfam" id="PF13692">
    <property type="entry name" value="Glyco_trans_1_4"/>
    <property type="match status" value="1"/>
</dbReference>
<dbReference type="EMBL" id="CADCUB010000053">
    <property type="protein sequence ID" value="CAA9319352.1"/>
    <property type="molecule type" value="Genomic_DNA"/>
</dbReference>
<keyword evidence="1" id="KW-0808">Transferase</keyword>
<dbReference type="PANTHER" id="PTHR45947">
    <property type="entry name" value="SULFOQUINOVOSYL TRANSFERASE SQD2"/>
    <property type="match status" value="1"/>
</dbReference>
<dbReference type="Gene3D" id="3.40.50.2000">
    <property type="entry name" value="Glycogen Phosphorylase B"/>
    <property type="match status" value="1"/>
</dbReference>
<dbReference type="GO" id="GO:0016757">
    <property type="term" value="F:glycosyltransferase activity"/>
    <property type="evidence" value="ECO:0007669"/>
    <property type="project" value="TreeGrafter"/>
</dbReference>
<accession>A0A6J4L166</accession>
<dbReference type="AlphaFoldDB" id="A0A6J4L166"/>
<reference evidence="1" key="1">
    <citation type="submission" date="2020-02" db="EMBL/GenBank/DDBJ databases">
        <authorList>
            <person name="Meier V. D."/>
        </authorList>
    </citation>
    <scope>NUCLEOTIDE SEQUENCE</scope>
    <source>
        <strain evidence="1">AVDCRST_MAG07</strain>
    </source>
</reference>
<dbReference type="PANTHER" id="PTHR45947:SF3">
    <property type="entry name" value="SULFOQUINOVOSYL TRANSFERASE SQD2"/>
    <property type="match status" value="1"/>
</dbReference>
<evidence type="ECO:0000313" key="1">
    <source>
        <dbReference type="EMBL" id="CAA9319352.1"/>
    </source>
</evidence>
<proteinExistence type="predicted"/>
<name>A0A6J4L166_9ACTN</name>